<evidence type="ECO:0000313" key="2">
    <source>
        <dbReference type="EMBL" id="SMP95624.1"/>
    </source>
</evidence>
<name>A0ABY1R593_9FLAO</name>
<reference evidence="2 3" key="1">
    <citation type="submission" date="2017-05" db="EMBL/GenBank/DDBJ databases">
        <authorList>
            <person name="Varghese N."/>
            <person name="Submissions S."/>
        </authorList>
    </citation>
    <scope>NUCLEOTIDE SEQUENCE [LARGE SCALE GENOMIC DNA]</scope>
    <source>
        <strain evidence="2 3">DSM 18015</strain>
    </source>
</reference>
<dbReference type="InterPro" id="IPR012347">
    <property type="entry name" value="Ferritin-like"/>
</dbReference>
<dbReference type="InterPro" id="IPR019052">
    <property type="entry name" value="DUF2383"/>
</dbReference>
<gene>
    <name evidence="2" type="ORF">SAMN05421679_107182</name>
</gene>
<dbReference type="Proteomes" id="UP001158050">
    <property type="component" value="Unassembled WGS sequence"/>
</dbReference>
<proteinExistence type="predicted"/>
<evidence type="ECO:0000259" key="1">
    <source>
        <dbReference type="Pfam" id="PF09537"/>
    </source>
</evidence>
<feature type="domain" description="DUF2383" evidence="1">
    <location>
        <begin position="6"/>
        <end position="117"/>
    </location>
</feature>
<sequence length="155" mass="17510">MDNQKIISILNDLLHIANDRLEGFEKVEGKIWEMNHDLQDFYEHMTSQSKIMKNQLINLISEKGGKPDDSTSVAGGFHRAWIDIKNAFLLGSLESSTLENVLFGENAAIQAYQEALDSGDLDDKSAEIVAEQLKTIKDYTHQFKGVLDNKRDARL</sequence>
<accession>A0ABY1R593</accession>
<dbReference type="NCBIfam" id="TIGR02284">
    <property type="entry name" value="PA2169 family four-helix-bundle protein"/>
    <property type="match status" value="1"/>
</dbReference>
<evidence type="ECO:0000313" key="3">
    <source>
        <dbReference type="Proteomes" id="UP001158050"/>
    </source>
</evidence>
<dbReference type="EMBL" id="FXUO01000007">
    <property type="protein sequence ID" value="SMP95624.1"/>
    <property type="molecule type" value="Genomic_DNA"/>
</dbReference>
<protein>
    <recommendedName>
        <fullName evidence="1">DUF2383 domain-containing protein</fullName>
    </recommendedName>
</protein>
<dbReference type="InterPro" id="IPR011971">
    <property type="entry name" value="CHP02284"/>
</dbReference>
<comment type="caution">
    <text evidence="2">The sequence shown here is derived from an EMBL/GenBank/DDBJ whole genome shotgun (WGS) entry which is preliminary data.</text>
</comment>
<dbReference type="RefSeq" id="WP_283417584.1">
    <property type="nucleotide sequence ID" value="NZ_FXUO01000007.1"/>
</dbReference>
<dbReference type="Pfam" id="PF09537">
    <property type="entry name" value="DUF2383"/>
    <property type="match status" value="1"/>
</dbReference>
<organism evidence="2 3">
    <name type="scientific">Epilithonimonas pallida</name>
    <dbReference type="NCBI Taxonomy" id="373671"/>
    <lineage>
        <taxon>Bacteria</taxon>
        <taxon>Pseudomonadati</taxon>
        <taxon>Bacteroidota</taxon>
        <taxon>Flavobacteriia</taxon>
        <taxon>Flavobacteriales</taxon>
        <taxon>Weeksellaceae</taxon>
        <taxon>Chryseobacterium group</taxon>
        <taxon>Epilithonimonas</taxon>
    </lineage>
</organism>
<dbReference type="Gene3D" id="1.20.1260.10">
    <property type="match status" value="1"/>
</dbReference>
<keyword evidence="3" id="KW-1185">Reference proteome</keyword>